<dbReference type="GO" id="GO:0007156">
    <property type="term" value="P:homophilic cell adhesion via plasma membrane adhesion molecules"/>
    <property type="evidence" value="ECO:0007669"/>
    <property type="project" value="InterPro"/>
</dbReference>
<feature type="transmembrane region" description="Helical" evidence="13">
    <location>
        <begin position="1869"/>
        <end position="1892"/>
    </location>
</feature>
<dbReference type="FunFam" id="2.60.40.60:FF:000118">
    <property type="entry name" value="protocadherin Fat 4"/>
    <property type="match status" value="1"/>
</dbReference>
<keyword evidence="7" id="KW-0130">Cell adhesion</keyword>
<evidence type="ECO:0000256" key="4">
    <source>
        <dbReference type="ARBA" id="ARBA00022729"/>
    </source>
</evidence>
<feature type="domain" description="Cadherin" evidence="14">
    <location>
        <begin position="837"/>
        <end position="943"/>
    </location>
</feature>
<dbReference type="GO" id="GO:0007163">
    <property type="term" value="P:establishment or maintenance of cell polarity"/>
    <property type="evidence" value="ECO:0007669"/>
    <property type="project" value="UniProtKB-ARBA"/>
</dbReference>
<keyword evidence="3 13" id="KW-0812">Transmembrane</keyword>
<feature type="domain" description="Cadherin" evidence="14">
    <location>
        <begin position="221"/>
        <end position="342"/>
    </location>
</feature>
<keyword evidence="5" id="KW-0677">Repeat</keyword>
<evidence type="ECO:0000256" key="7">
    <source>
        <dbReference type="ARBA" id="ARBA00022889"/>
    </source>
</evidence>
<dbReference type="PRINTS" id="PR00205">
    <property type="entry name" value="CADHERIN"/>
</dbReference>
<dbReference type="SUPFAM" id="SSF49313">
    <property type="entry name" value="Cadherin-like"/>
    <property type="match status" value="14"/>
</dbReference>
<dbReference type="GO" id="GO:0005886">
    <property type="term" value="C:plasma membrane"/>
    <property type="evidence" value="ECO:0007669"/>
    <property type="project" value="UniProtKB-SubCell"/>
</dbReference>
<evidence type="ECO:0000259" key="14">
    <source>
        <dbReference type="PROSITE" id="PS50268"/>
    </source>
</evidence>
<dbReference type="EMBL" id="JACSDZ010000004">
    <property type="protein sequence ID" value="KAF7405673.1"/>
    <property type="molecule type" value="Genomic_DNA"/>
</dbReference>
<evidence type="ECO:0000256" key="11">
    <source>
        <dbReference type="ARBA" id="ARBA00023180"/>
    </source>
</evidence>
<comment type="subcellular location">
    <subcellularLocation>
        <location evidence="1">Cell membrane</location>
        <topology evidence="1">Single-pass type I membrane protein</topology>
    </subcellularLocation>
</comment>
<protein>
    <recommendedName>
        <fullName evidence="14">Cadherin domain-containing protein</fullName>
    </recommendedName>
</protein>
<feature type="domain" description="Cadherin" evidence="14">
    <location>
        <begin position="1420"/>
        <end position="1522"/>
    </location>
</feature>
<evidence type="ECO:0000256" key="5">
    <source>
        <dbReference type="ARBA" id="ARBA00022737"/>
    </source>
</evidence>
<gene>
    <name evidence="15" type="ORF">HZH68_005042</name>
</gene>
<accession>A0A834KFA7</accession>
<keyword evidence="10" id="KW-1015">Disulfide bond</keyword>
<dbReference type="GO" id="GO:0048731">
    <property type="term" value="P:system development"/>
    <property type="evidence" value="ECO:0007669"/>
    <property type="project" value="UniProtKB-ARBA"/>
</dbReference>
<evidence type="ECO:0000256" key="9">
    <source>
        <dbReference type="ARBA" id="ARBA00023136"/>
    </source>
</evidence>
<keyword evidence="4" id="KW-0732">Signal</keyword>
<sequence length="1963" mass="215489">MTLWGRGIASSVLTYEEPVSKTIPDNRVRNAEVLSKCTHEEAMKLWGSYLIAVVSPDRIICSHSFTNAILLTNLDLKIKTNDGSGRGSADTMWMVLFLLWATCSLSRGQVINRAPHFVQGGDMARLAVSEGTPSGAPVYTLQGEDPEGSRLHYSISGEYFTVNRETGVVVLRKTLDRETQDLIEVIISITDEGIAGSEPNTVSLRREIAVLDENDNPPMYYGRPYAARVPESAHVGGLLLPVGTITITDEDGGVNADVHVECVPASRDDDVCNTFDVSTEKLAEGKYDVQITLAKPLDYEKRNSYLINLLAVDSPSDPSKRLQARATVAVDVLDVQVSRSLFRVMKVTGCLTALAVYVPVNKEVANVDQPPVFLNAPYSAALPENTAGNHTVLTIRARDGDTGEPRPLLLTLEGEDSGHFGLEVAREGDVTLGKLVTTNVSLDREDPRILQNGGIYTFHVKATELINNEIPADSATSIVTIVVTDVDDLAPVFNENHFSLKISEDIGKDTPLPGLNMIVSDGDVGDNAKYFLALRDVPEYPGISKAFTVSPEEAQGRVPVVVKAKDVRVLDYDVDDENKRELEFEVVAMVASEVVATSRVHIQLLDANDHSPEFLQSVYKLTVPEDAEPGTRFGDIFARDYDSGSFGELTYTLRGFGADKFSTDPEKGGISVAKKLDYEMQKSYSLTMESKDGGGRVSAVNILIELEDVNDNKPIFEQTEYSRTVREGATSFDPQMFVRATDIDGPMQGNGKVTYTIHQHNSMMEDVFMVNPDSGEVTMSRPVRSGDTERGIYELIIRATDGGTPPLYSETKLYVRVGVPGNQKPIFRGNYKSNLPGPSSYRARLLENASPGTEVIRVVANDPDGRDNLLQYHIASGAKDNFVIDSSSGIITVSPDARLDLETGGDKYEVIVYAIDSGTPVRETASTTVTVNIVDVNNKPPIFNESTYLVYVSERAAIGESVLKVVATDPDSDAYLEYSIVEPIRAVDKTGVALKSTTPYDYKTAFRINSNTGLITVNRVLDYQVAAVVILTVQAQDLNAVVDKNKQIANAEVTIYVQAYSDDNPTFTNPGWSPNNPMIRVAVPEEQPLGTTLLMLSAKEPTTGYSVQRFELVRDDDDEGYVNVGVQSGNVVLSRRLDYEALNQKFIRFKVRALARDYEITRKMSEANIIVEVQDVNDNSPAFTQKDYKISVLESAKPSKIVLNVKATDMDSSNTEQEVKRGYGEVRYSLIGENANIFEVDSITGNIQITANTTLDRERQSVLRFYVVASDMPQGGAEQRSTRALVTIDILDVNDNAPVFPQESYTAVIPENASTGVSVVNITATDPDEGEGGQIHFEIIDEGEANGLFKINHTSGEISSARALTGKGRTEPYNMRVRAQDGGIPALFTDVILTLYIGDVVSNDGVPLFIRPTVEEIAYISENSTIGSPVFQAVASDPDDPNLPNGKITFKFLEDGNFGKDASAFRINSETGLITTRKLLDREVKDSYTLILVAQDLGVPPQQATRVLQVIVNDIDDHKPHFKRSLDSPPIELSVSEETSNGTKVGIVEAIDEDIGENGMIDYAIIYGNEAGLFTVERLQNNSAVIRSNGRLDRESIERHLLTVKCFKYSSSKSDVVPKPYNRQDPSERQVLIRILDIDDNRPKFKKDNITLGVRLNVPIDTSLITLEAYDADSAALPINYYMSNVSFLSLVDPSMSSWVTPSRLSLNSQTGELRTIGSMSGYADGYMELVVTANNSAISGRETNITLRIFLLRDRDMLKFVFSKPPVEVRKTLEDFEKAVQMALSLPITVNVYDTQFYSKEDNSLDFSSTSSCFQMVGKESYDLDEMKALLTDSKNEELKKVYKTFNVEKVQHCAAVVARADASMTQMWVLAIAVLVGIAAIVSSCTLCCMHAKYKRQVKHARLREQPRPPLSYVSSGPGMVSAASHTTLGPGTMVTLGPHEGPYEWGADTTLYHPSTLSRA</sequence>
<feature type="domain" description="Cadherin" evidence="14">
    <location>
        <begin position="374"/>
        <end position="493"/>
    </location>
</feature>
<evidence type="ECO:0000256" key="6">
    <source>
        <dbReference type="ARBA" id="ARBA00022837"/>
    </source>
</evidence>
<dbReference type="GO" id="GO:0008104">
    <property type="term" value="P:intracellular protein localization"/>
    <property type="evidence" value="ECO:0007669"/>
    <property type="project" value="UniProtKB-ARBA"/>
</dbReference>
<evidence type="ECO:0000313" key="16">
    <source>
        <dbReference type="Proteomes" id="UP000617340"/>
    </source>
</evidence>
<evidence type="ECO:0000256" key="8">
    <source>
        <dbReference type="ARBA" id="ARBA00022989"/>
    </source>
</evidence>
<dbReference type="FunFam" id="2.60.40.60:FF:000039">
    <property type="entry name" value="FAT atypical cadherin 3"/>
    <property type="match status" value="1"/>
</dbReference>
<dbReference type="SMART" id="SM00112">
    <property type="entry name" value="CA"/>
    <property type="match status" value="13"/>
</dbReference>
<feature type="domain" description="Cadherin" evidence="14">
    <location>
        <begin position="1301"/>
        <end position="1409"/>
    </location>
</feature>
<feature type="domain" description="Cadherin" evidence="14">
    <location>
        <begin position="128"/>
        <end position="220"/>
    </location>
</feature>
<dbReference type="GO" id="GO:0048513">
    <property type="term" value="P:animal organ development"/>
    <property type="evidence" value="ECO:0007669"/>
    <property type="project" value="UniProtKB-ARBA"/>
</dbReference>
<feature type="domain" description="Cadherin" evidence="14">
    <location>
        <begin position="615"/>
        <end position="716"/>
    </location>
</feature>
<name>A0A834KFA7_VESGE</name>
<keyword evidence="8 13" id="KW-1133">Transmembrane helix</keyword>
<dbReference type="FunFam" id="2.60.40.60:FF:000020">
    <property type="entry name" value="Dachsous cadherin-related 1b"/>
    <property type="match status" value="2"/>
</dbReference>
<evidence type="ECO:0000256" key="13">
    <source>
        <dbReference type="SAM" id="Phobius"/>
    </source>
</evidence>
<dbReference type="Proteomes" id="UP000617340">
    <property type="component" value="Unassembled WGS sequence"/>
</dbReference>
<dbReference type="PANTHER" id="PTHR24025">
    <property type="entry name" value="DESMOGLEIN FAMILY MEMBER"/>
    <property type="match status" value="1"/>
</dbReference>
<dbReference type="PANTHER" id="PTHR24025:SF23">
    <property type="entry name" value="NEURAL-CADHERIN"/>
    <property type="match status" value="1"/>
</dbReference>
<feature type="domain" description="Cadherin" evidence="14">
    <location>
        <begin position="494"/>
        <end position="614"/>
    </location>
</feature>
<evidence type="ECO:0000256" key="1">
    <source>
        <dbReference type="ARBA" id="ARBA00004251"/>
    </source>
</evidence>
<dbReference type="InterPro" id="IPR002126">
    <property type="entry name" value="Cadherin-like_dom"/>
</dbReference>
<dbReference type="GO" id="GO:0048589">
    <property type="term" value="P:developmental growth"/>
    <property type="evidence" value="ECO:0007669"/>
    <property type="project" value="UniProtKB-ARBA"/>
</dbReference>
<feature type="domain" description="Cadherin" evidence="14">
    <location>
        <begin position="944"/>
        <end position="1067"/>
    </location>
</feature>
<keyword evidence="9 13" id="KW-0472">Membrane</keyword>
<feature type="domain" description="Cadherin" evidence="14">
    <location>
        <begin position="1075"/>
        <end position="1183"/>
    </location>
</feature>
<dbReference type="FunFam" id="2.60.40.60:FF:000296">
    <property type="entry name" value="Cadherin 74A, isoform A"/>
    <property type="match status" value="1"/>
</dbReference>
<dbReference type="GO" id="GO:0001736">
    <property type="term" value="P:establishment of planar polarity"/>
    <property type="evidence" value="ECO:0007669"/>
    <property type="project" value="UniProtKB-ARBA"/>
</dbReference>
<keyword evidence="11" id="KW-0325">Glycoprotein</keyword>
<dbReference type="GO" id="GO:0005509">
    <property type="term" value="F:calcium ion binding"/>
    <property type="evidence" value="ECO:0007669"/>
    <property type="project" value="UniProtKB-UniRule"/>
</dbReference>
<proteinExistence type="predicted"/>
<dbReference type="FunFam" id="2.60.40.60:FF:000168">
    <property type="entry name" value="Cadherin-related family member 2"/>
    <property type="match status" value="1"/>
</dbReference>
<feature type="domain" description="Cadherin" evidence="14">
    <location>
        <begin position="1184"/>
        <end position="1300"/>
    </location>
</feature>
<dbReference type="InterPro" id="IPR015919">
    <property type="entry name" value="Cadherin-like_sf"/>
</dbReference>
<dbReference type="GO" id="GO:0030154">
    <property type="term" value="P:cell differentiation"/>
    <property type="evidence" value="ECO:0007669"/>
    <property type="project" value="UniProtKB-ARBA"/>
</dbReference>
<evidence type="ECO:0000256" key="3">
    <source>
        <dbReference type="ARBA" id="ARBA00022692"/>
    </source>
</evidence>
<evidence type="ECO:0000256" key="12">
    <source>
        <dbReference type="PROSITE-ProRule" id="PRU00043"/>
    </source>
</evidence>
<dbReference type="FunFam" id="2.60.40.60:FF:000033">
    <property type="entry name" value="FAT atypical cadherin 1"/>
    <property type="match status" value="1"/>
</dbReference>
<evidence type="ECO:0000313" key="15">
    <source>
        <dbReference type="EMBL" id="KAF7405673.1"/>
    </source>
</evidence>
<organism evidence="15 16">
    <name type="scientific">Vespula germanica</name>
    <name type="common">German yellow jacket</name>
    <name type="synonym">Paravespula germanica</name>
    <dbReference type="NCBI Taxonomy" id="30212"/>
    <lineage>
        <taxon>Eukaryota</taxon>
        <taxon>Metazoa</taxon>
        <taxon>Ecdysozoa</taxon>
        <taxon>Arthropoda</taxon>
        <taxon>Hexapoda</taxon>
        <taxon>Insecta</taxon>
        <taxon>Pterygota</taxon>
        <taxon>Neoptera</taxon>
        <taxon>Endopterygota</taxon>
        <taxon>Hymenoptera</taxon>
        <taxon>Apocrita</taxon>
        <taxon>Aculeata</taxon>
        <taxon>Vespoidea</taxon>
        <taxon>Vespidae</taxon>
        <taxon>Vespinae</taxon>
        <taxon>Vespula</taxon>
    </lineage>
</organism>
<comment type="caution">
    <text evidence="15">The sequence shown here is derived from an EMBL/GenBank/DDBJ whole genome shotgun (WGS) entry which is preliminary data.</text>
</comment>
<keyword evidence="6 12" id="KW-0106">Calcium</keyword>
<dbReference type="FunFam" id="2.60.40.60:FF:000266">
    <property type="entry name" value="Cadherin 23"/>
    <property type="match status" value="1"/>
</dbReference>
<feature type="domain" description="Cadherin" evidence="14">
    <location>
        <begin position="717"/>
        <end position="827"/>
    </location>
</feature>
<dbReference type="InterPro" id="IPR050971">
    <property type="entry name" value="Cadherin-domain_protein"/>
</dbReference>
<reference evidence="15" key="1">
    <citation type="journal article" date="2020" name="G3 (Bethesda)">
        <title>High-Quality Assemblies for Three Invasive Social Wasps from the &lt;i&gt;Vespula&lt;/i&gt; Genus.</title>
        <authorList>
            <person name="Harrop T.W.R."/>
            <person name="Guhlin J."/>
            <person name="McLaughlin G.M."/>
            <person name="Permina E."/>
            <person name="Stockwell P."/>
            <person name="Gilligan J."/>
            <person name="Le Lec M.F."/>
            <person name="Gruber M.A.M."/>
            <person name="Quinn O."/>
            <person name="Lovegrove M."/>
            <person name="Duncan E.J."/>
            <person name="Remnant E.J."/>
            <person name="Van Eeckhoven J."/>
            <person name="Graham B."/>
            <person name="Knapp R.A."/>
            <person name="Langford K.W."/>
            <person name="Kronenberg Z."/>
            <person name="Press M.O."/>
            <person name="Eacker S.M."/>
            <person name="Wilson-Rankin E.E."/>
            <person name="Purcell J."/>
            <person name="Lester P.J."/>
            <person name="Dearden P.K."/>
        </authorList>
    </citation>
    <scope>NUCLEOTIDE SEQUENCE</scope>
    <source>
        <strain evidence="15">Linc-1</strain>
    </source>
</reference>
<dbReference type="Pfam" id="PF00028">
    <property type="entry name" value="Cadherin"/>
    <property type="match status" value="10"/>
</dbReference>
<dbReference type="InterPro" id="IPR020894">
    <property type="entry name" value="Cadherin_CS"/>
</dbReference>
<keyword evidence="16" id="KW-1185">Reference proteome</keyword>
<dbReference type="Gene3D" id="2.60.40.60">
    <property type="entry name" value="Cadherins"/>
    <property type="match status" value="14"/>
</dbReference>
<dbReference type="CDD" id="cd11304">
    <property type="entry name" value="Cadherin_repeat"/>
    <property type="match status" value="14"/>
</dbReference>
<feature type="domain" description="Cadherin" evidence="14">
    <location>
        <begin position="1527"/>
        <end position="1645"/>
    </location>
</feature>
<keyword evidence="2" id="KW-0245">EGF-like domain</keyword>
<dbReference type="PROSITE" id="PS00232">
    <property type="entry name" value="CADHERIN_1"/>
    <property type="match status" value="4"/>
</dbReference>
<evidence type="ECO:0000256" key="2">
    <source>
        <dbReference type="ARBA" id="ARBA00022536"/>
    </source>
</evidence>
<evidence type="ECO:0000256" key="10">
    <source>
        <dbReference type="ARBA" id="ARBA00023157"/>
    </source>
</evidence>
<dbReference type="PROSITE" id="PS50268">
    <property type="entry name" value="CADHERIN_2"/>
    <property type="match status" value="13"/>
</dbReference>
<dbReference type="GO" id="GO:0005911">
    <property type="term" value="C:cell-cell junction"/>
    <property type="evidence" value="ECO:0007669"/>
    <property type="project" value="TreeGrafter"/>
</dbReference>